<dbReference type="InterPro" id="IPR044068">
    <property type="entry name" value="CB"/>
</dbReference>
<dbReference type="PANTHER" id="PTHR30349:SF64">
    <property type="entry name" value="PROPHAGE INTEGRASE INTD-RELATED"/>
    <property type="match status" value="1"/>
</dbReference>
<dbReference type="Gene3D" id="1.10.150.130">
    <property type="match status" value="1"/>
</dbReference>
<evidence type="ECO:0000256" key="4">
    <source>
        <dbReference type="ARBA" id="ARBA00023172"/>
    </source>
</evidence>
<dbReference type="InterPro" id="IPR002104">
    <property type="entry name" value="Integrase_catalytic"/>
</dbReference>
<dbReference type="PANTHER" id="PTHR30349">
    <property type="entry name" value="PHAGE INTEGRASE-RELATED"/>
    <property type="match status" value="1"/>
</dbReference>
<dbReference type="PROSITE" id="PS51898">
    <property type="entry name" value="TYR_RECOMBINASE"/>
    <property type="match status" value="1"/>
</dbReference>
<evidence type="ECO:0000256" key="2">
    <source>
        <dbReference type="ARBA" id="ARBA00022908"/>
    </source>
</evidence>
<dbReference type="PATRIC" id="fig|1620.3.peg.14"/>
<dbReference type="InterPro" id="IPR011010">
    <property type="entry name" value="DNA_brk_join_enz"/>
</dbReference>
<dbReference type="Gene3D" id="1.10.443.10">
    <property type="entry name" value="Intergrase catalytic core"/>
    <property type="match status" value="1"/>
</dbReference>
<reference evidence="8 9" key="1">
    <citation type="journal article" date="2015" name="Genome Announc.">
        <title>Expanding the biotechnology potential of lactobacilli through comparative genomics of 213 strains and associated genera.</title>
        <authorList>
            <person name="Sun Z."/>
            <person name="Harris H.M."/>
            <person name="McCann A."/>
            <person name="Guo C."/>
            <person name="Argimon S."/>
            <person name="Zhang W."/>
            <person name="Yang X."/>
            <person name="Jeffery I.B."/>
            <person name="Cooney J.C."/>
            <person name="Kagawa T.F."/>
            <person name="Liu W."/>
            <person name="Song Y."/>
            <person name="Salvetti E."/>
            <person name="Wrobel A."/>
            <person name="Rasinkangas P."/>
            <person name="Parkhill J."/>
            <person name="Rea M.C."/>
            <person name="O'Sullivan O."/>
            <person name="Ritari J."/>
            <person name="Douillard F.P."/>
            <person name="Paul Ross R."/>
            <person name="Yang R."/>
            <person name="Briner A.E."/>
            <person name="Felis G.E."/>
            <person name="de Vos W.M."/>
            <person name="Barrangou R."/>
            <person name="Klaenhammer T.R."/>
            <person name="Caufield P.W."/>
            <person name="Cui Y."/>
            <person name="Zhang H."/>
            <person name="O'Toole P.W."/>
        </authorList>
    </citation>
    <scope>NUCLEOTIDE SEQUENCE [LARGE SCALE GENOMIC DNA]</scope>
    <source>
        <strain evidence="8 9">DSM 20014</strain>
    </source>
</reference>
<evidence type="ECO:0000313" key="8">
    <source>
        <dbReference type="EMBL" id="KRN77229.1"/>
    </source>
</evidence>
<name>A0A0R2JSX4_9LACO</name>
<keyword evidence="9" id="KW-1185">Reference proteome</keyword>
<dbReference type="InterPro" id="IPR028259">
    <property type="entry name" value="AP2-like_int_N"/>
</dbReference>
<dbReference type="InterPro" id="IPR004107">
    <property type="entry name" value="Integrase_SAM-like_N"/>
</dbReference>
<dbReference type="GO" id="GO:0003677">
    <property type="term" value="F:DNA binding"/>
    <property type="evidence" value="ECO:0007669"/>
    <property type="project" value="UniProtKB-UniRule"/>
</dbReference>
<dbReference type="CDD" id="cd01189">
    <property type="entry name" value="INT_ICEBs1_C_like"/>
    <property type="match status" value="1"/>
</dbReference>
<accession>A0A0R2JSX4</accession>
<sequence length="352" mass="41160">MPRKRGKIWQARINYTTPSGEHRQEDKSGFKTKSAAVAYEAQRRTEIIEGKIDNDHILFTDYYDKWLETHLNQNLKTQTISNHLSTQKIIKDYFQNIYLDELTRKDIQNFVNTFSKDHKASTTKQTLIRLSMPLKEAFNDGLIKKNPTSDIKIPKDLEVNQPLNYLETDDMNNLLAFIEENDITPQTFSIYIALLSGMRLGEILALTYDDIDTVNKSISITKNKTNQYPFEYVTPKTQSSIRTISMPDKFFIQLDRYREQYPYTDLHFLGDNHEQNYYTRVLKLILKEINAKPITFHGLRHTHASYLINNGIDVAYVSDRLGHSNVGITQKTYFHLLDDKRKSEQEKALDLF</sequence>
<protein>
    <submittedName>
        <fullName evidence="8">Integrase</fullName>
    </submittedName>
</protein>
<keyword evidence="2" id="KW-0229">DNA integration</keyword>
<dbReference type="AlphaFoldDB" id="A0A0R2JSX4"/>
<dbReference type="InterPro" id="IPR050090">
    <property type="entry name" value="Tyrosine_recombinase_XerCD"/>
</dbReference>
<dbReference type="EMBL" id="JQCD01000022">
    <property type="protein sequence ID" value="KRN77229.1"/>
    <property type="molecule type" value="Genomic_DNA"/>
</dbReference>
<proteinExistence type="inferred from homology"/>
<feature type="domain" description="Tyr recombinase" evidence="6">
    <location>
        <begin position="161"/>
        <end position="347"/>
    </location>
</feature>
<evidence type="ECO:0000256" key="3">
    <source>
        <dbReference type="ARBA" id="ARBA00023125"/>
    </source>
</evidence>
<dbReference type="GO" id="GO:0006310">
    <property type="term" value="P:DNA recombination"/>
    <property type="evidence" value="ECO:0007669"/>
    <property type="project" value="UniProtKB-KW"/>
</dbReference>
<dbReference type="Proteomes" id="UP000051673">
    <property type="component" value="Unassembled WGS sequence"/>
</dbReference>
<evidence type="ECO:0000313" key="9">
    <source>
        <dbReference type="Proteomes" id="UP000051673"/>
    </source>
</evidence>
<keyword evidence="3 5" id="KW-0238">DNA-binding</keyword>
<evidence type="ECO:0000259" key="6">
    <source>
        <dbReference type="PROSITE" id="PS51898"/>
    </source>
</evidence>
<dbReference type="Pfam" id="PF14659">
    <property type="entry name" value="Phage_int_SAM_3"/>
    <property type="match status" value="1"/>
</dbReference>
<dbReference type="RefSeq" id="WP_057787066.1">
    <property type="nucleotide sequence ID" value="NZ_JQCD01000022.1"/>
</dbReference>
<evidence type="ECO:0000256" key="1">
    <source>
        <dbReference type="ARBA" id="ARBA00008857"/>
    </source>
</evidence>
<evidence type="ECO:0000259" key="7">
    <source>
        <dbReference type="PROSITE" id="PS51900"/>
    </source>
</evidence>
<evidence type="ECO:0000256" key="5">
    <source>
        <dbReference type="PROSITE-ProRule" id="PRU01248"/>
    </source>
</evidence>
<dbReference type="PROSITE" id="PS51900">
    <property type="entry name" value="CB"/>
    <property type="match status" value="1"/>
</dbReference>
<feature type="domain" description="Core-binding (CB)" evidence="7">
    <location>
        <begin position="57"/>
        <end position="138"/>
    </location>
</feature>
<keyword evidence="4" id="KW-0233">DNA recombination</keyword>
<organism evidence="8 9">
    <name type="scientific">Weissella minor</name>
    <dbReference type="NCBI Taxonomy" id="1620"/>
    <lineage>
        <taxon>Bacteria</taxon>
        <taxon>Bacillati</taxon>
        <taxon>Bacillota</taxon>
        <taxon>Bacilli</taxon>
        <taxon>Lactobacillales</taxon>
        <taxon>Lactobacillaceae</taxon>
        <taxon>Weissella</taxon>
    </lineage>
</organism>
<dbReference type="STRING" id="1620.IV67_GL000014"/>
<dbReference type="InterPro" id="IPR010998">
    <property type="entry name" value="Integrase_recombinase_N"/>
</dbReference>
<dbReference type="Pfam" id="PF00589">
    <property type="entry name" value="Phage_integrase"/>
    <property type="match status" value="1"/>
</dbReference>
<comment type="similarity">
    <text evidence="1">Belongs to the 'phage' integrase family.</text>
</comment>
<dbReference type="Pfam" id="PF14657">
    <property type="entry name" value="Arm-DNA-bind_4"/>
    <property type="match status" value="1"/>
</dbReference>
<dbReference type="GO" id="GO:0015074">
    <property type="term" value="P:DNA integration"/>
    <property type="evidence" value="ECO:0007669"/>
    <property type="project" value="InterPro"/>
</dbReference>
<dbReference type="InterPro" id="IPR013762">
    <property type="entry name" value="Integrase-like_cat_sf"/>
</dbReference>
<gene>
    <name evidence="8" type="ORF">IV67_GL000014</name>
</gene>
<comment type="caution">
    <text evidence="8">The sequence shown here is derived from an EMBL/GenBank/DDBJ whole genome shotgun (WGS) entry which is preliminary data.</text>
</comment>
<dbReference type="OrthoDB" id="9803188at2"/>
<dbReference type="SUPFAM" id="SSF56349">
    <property type="entry name" value="DNA breaking-rejoining enzymes"/>
    <property type="match status" value="1"/>
</dbReference>